<proteinExistence type="predicted"/>
<accession>A0AAV5T9V2</accession>
<reference evidence="2" key="1">
    <citation type="submission" date="2023-10" db="EMBL/GenBank/DDBJ databases">
        <title>Genome assembly of Pristionchus species.</title>
        <authorList>
            <person name="Yoshida K."/>
            <person name="Sommer R.J."/>
        </authorList>
    </citation>
    <scope>NUCLEOTIDE SEQUENCE</scope>
    <source>
        <strain evidence="2">RS0144</strain>
    </source>
</reference>
<dbReference type="EMBL" id="BTSX01000004">
    <property type="protein sequence ID" value="GMS92352.1"/>
    <property type="molecule type" value="Genomic_DNA"/>
</dbReference>
<feature type="transmembrane region" description="Helical" evidence="1">
    <location>
        <begin position="6"/>
        <end position="22"/>
    </location>
</feature>
<evidence type="ECO:0000313" key="3">
    <source>
        <dbReference type="Proteomes" id="UP001432027"/>
    </source>
</evidence>
<sequence length="282" mass="31956">QSFYCVFSLMTLHPLVFFILIWEPGHLSKDIRIGYIANQKSHVLLEWGYNVLLRVYPLMPYTALHCGGFLCGIGIPPQILLTILATVVVLPNLPFIYLLLVMHQTLVLNVHSIFRQSKKTRRAFIALLISLLVMHIAGFAIYGRQTAKEDELLRRPELAWLADKGGEVFLFGDVGSPESFAYECYILGAAFAISSPFVIFFSAHSIRIISYTNQGLSDTTYRLQLRATKVLLLQMPWVLFFYAIPLGLLIMSILFGSMHMPQEVIAFGRLLYSFTKMTIAAR</sequence>
<organism evidence="2 3">
    <name type="scientific">Pristionchus entomophagus</name>
    <dbReference type="NCBI Taxonomy" id="358040"/>
    <lineage>
        <taxon>Eukaryota</taxon>
        <taxon>Metazoa</taxon>
        <taxon>Ecdysozoa</taxon>
        <taxon>Nematoda</taxon>
        <taxon>Chromadorea</taxon>
        <taxon>Rhabditida</taxon>
        <taxon>Rhabditina</taxon>
        <taxon>Diplogasteromorpha</taxon>
        <taxon>Diplogasteroidea</taxon>
        <taxon>Neodiplogasteridae</taxon>
        <taxon>Pristionchus</taxon>
    </lineage>
</organism>
<comment type="caution">
    <text evidence="2">The sequence shown here is derived from an EMBL/GenBank/DDBJ whole genome shotgun (WGS) entry which is preliminary data.</text>
</comment>
<keyword evidence="1" id="KW-0812">Transmembrane</keyword>
<dbReference type="InterPro" id="IPR019422">
    <property type="entry name" value="7TM_GPCR_serpentine_rcpt_Srh"/>
</dbReference>
<evidence type="ECO:0000313" key="2">
    <source>
        <dbReference type="EMBL" id="GMS92352.1"/>
    </source>
</evidence>
<dbReference type="PANTHER" id="PTHR45830">
    <property type="entry name" value="SERPENTINE RECEPTOR, CLASS I"/>
    <property type="match status" value="1"/>
</dbReference>
<evidence type="ECO:0000256" key="1">
    <source>
        <dbReference type="SAM" id="Phobius"/>
    </source>
</evidence>
<name>A0AAV5T9V2_9BILA</name>
<feature type="transmembrane region" description="Helical" evidence="1">
    <location>
        <begin position="185"/>
        <end position="209"/>
    </location>
</feature>
<gene>
    <name evidence="2" type="ORF">PENTCL1PPCAC_14527</name>
</gene>
<dbReference type="Pfam" id="PF10318">
    <property type="entry name" value="7TM_GPCR_Srh"/>
    <property type="match status" value="1"/>
</dbReference>
<feature type="transmembrane region" description="Helical" evidence="1">
    <location>
        <begin position="230"/>
        <end position="255"/>
    </location>
</feature>
<feature type="transmembrane region" description="Helical" evidence="1">
    <location>
        <begin position="123"/>
        <end position="143"/>
    </location>
</feature>
<keyword evidence="3" id="KW-1185">Reference proteome</keyword>
<evidence type="ECO:0008006" key="4">
    <source>
        <dbReference type="Google" id="ProtNLM"/>
    </source>
</evidence>
<dbReference type="PANTHER" id="PTHR45830:SF15">
    <property type="entry name" value="SERPENTINE RECEPTOR, CLASS I"/>
    <property type="match status" value="1"/>
</dbReference>
<keyword evidence="1" id="KW-1133">Transmembrane helix</keyword>
<feature type="transmembrane region" description="Helical" evidence="1">
    <location>
        <begin position="79"/>
        <end position="102"/>
    </location>
</feature>
<protein>
    <recommendedName>
        <fullName evidence="4">G protein-coupled receptor</fullName>
    </recommendedName>
</protein>
<keyword evidence="1" id="KW-0472">Membrane</keyword>
<dbReference type="Proteomes" id="UP001432027">
    <property type="component" value="Unassembled WGS sequence"/>
</dbReference>
<dbReference type="AlphaFoldDB" id="A0AAV5T9V2"/>
<feature type="non-terminal residue" evidence="2">
    <location>
        <position position="1"/>
    </location>
</feature>